<dbReference type="InterPro" id="IPR045865">
    <property type="entry name" value="ACT-like_dom_sf"/>
</dbReference>
<feature type="domain" description="Prephenate dehydratase" evidence="7">
    <location>
        <begin position="4"/>
        <end position="223"/>
    </location>
</feature>
<keyword evidence="6" id="KW-0456">Lyase</keyword>
<accession>A0ABR4NWL8</accession>
<evidence type="ECO:0000313" key="8">
    <source>
        <dbReference type="EMBL" id="KAL3233127.1"/>
    </source>
</evidence>
<organism evidence="8 9">
    <name type="scientific">Nakaseomyces bracarensis</name>
    <dbReference type="NCBI Taxonomy" id="273131"/>
    <lineage>
        <taxon>Eukaryota</taxon>
        <taxon>Fungi</taxon>
        <taxon>Dikarya</taxon>
        <taxon>Ascomycota</taxon>
        <taxon>Saccharomycotina</taxon>
        <taxon>Saccharomycetes</taxon>
        <taxon>Saccharomycetales</taxon>
        <taxon>Saccharomycetaceae</taxon>
        <taxon>Nakaseomyces</taxon>
    </lineage>
</organism>
<dbReference type="InterPro" id="IPR001086">
    <property type="entry name" value="Preph_deHydtase"/>
</dbReference>
<evidence type="ECO:0000256" key="1">
    <source>
        <dbReference type="ARBA" id="ARBA00004741"/>
    </source>
</evidence>
<reference evidence="8 9" key="1">
    <citation type="submission" date="2024-05" db="EMBL/GenBank/DDBJ databases">
        <title>Long read based assembly of the Candida bracarensis genome reveals expanded adhesin content.</title>
        <authorList>
            <person name="Marcet-Houben M."/>
            <person name="Ksiezopolska E."/>
            <person name="Gabaldon T."/>
        </authorList>
    </citation>
    <scope>NUCLEOTIDE SEQUENCE [LARGE SCALE GENOMIC DNA]</scope>
    <source>
        <strain evidence="8 9">CBM6</strain>
    </source>
</reference>
<dbReference type="CDD" id="cd13532">
    <property type="entry name" value="PBP2_PDT_like"/>
    <property type="match status" value="1"/>
</dbReference>
<keyword evidence="5" id="KW-0584">Phenylalanine biosynthesis</keyword>
<dbReference type="EMBL" id="JBEVYD010000005">
    <property type="protein sequence ID" value="KAL3233127.1"/>
    <property type="molecule type" value="Genomic_DNA"/>
</dbReference>
<keyword evidence="9" id="KW-1185">Reference proteome</keyword>
<evidence type="ECO:0000256" key="5">
    <source>
        <dbReference type="ARBA" id="ARBA00023222"/>
    </source>
</evidence>
<evidence type="ECO:0000256" key="2">
    <source>
        <dbReference type="ARBA" id="ARBA00013147"/>
    </source>
</evidence>
<keyword evidence="3" id="KW-0028">Amino-acid biosynthesis</keyword>
<sequence>MTIKVLFLGPEGTYSHQAAIQQFSHLTEYNVTYEPMESIPQCVETLLRDTDNSNVDVYSVVPLENSTNGQVVYTYDILRNLMQGGSARLRDDQIISPITIVGEQFVSILHCLIGADPSISVEKLDHFRKLKIYSHPQVWGQVSTYLSNIQKNYPNLKVERINCSSTSEAVLQMEQAHSTNLDSTELNLAIASKIAASIYDCHVIEHSINDKLGNTTRFLVFKKRSNVRRLLAPPSATPQRISLLTFTIKQDDPGSLVEVLSVLKNFSLNMCSISSRPYLLEGETDKETDHSFQRRNWQYIFFIEYFVDSQETSFDAEKFYDNIDKLCSEWCHWGTFPRDICYYKNTT</sequence>
<dbReference type="CDD" id="cd04905">
    <property type="entry name" value="ACT_CM-PDT"/>
    <property type="match status" value="1"/>
</dbReference>
<comment type="caution">
    <text evidence="8">The sequence shown here is derived from an EMBL/GenBank/DDBJ whole genome shotgun (WGS) entry which is preliminary data.</text>
</comment>
<dbReference type="PROSITE" id="PS51171">
    <property type="entry name" value="PREPHENATE_DEHYDR_3"/>
    <property type="match status" value="1"/>
</dbReference>
<evidence type="ECO:0000256" key="3">
    <source>
        <dbReference type="ARBA" id="ARBA00022605"/>
    </source>
</evidence>
<dbReference type="SUPFAM" id="SSF53850">
    <property type="entry name" value="Periplasmic binding protein-like II"/>
    <property type="match status" value="1"/>
</dbReference>
<dbReference type="PIRSF" id="PIRSF001500">
    <property type="entry name" value="Chor_mut_pdt_Ppr"/>
    <property type="match status" value="1"/>
</dbReference>
<dbReference type="Gene3D" id="3.40.190.10">
    <property type="entry name" value="Periplasmic binding protein-like II"/>
    <property type="match status" value="2"/>
</dbReference>
<dbReference type="PANTHER" id="PTHR21022:SF19">
    <property type="entry name" value="PREPHENATE DEHYDRATASE-RELATED"/>
    <property type="match status" value="1"/>
</dbReference>
<comment type="pathway">
    <text evidence="1">Amino-acid biosynthesis; L-phenylalanine biosynthesis; phenylpyruvate from prephenate: step 1/1.</text>
</comment>
<dbReference type="InterPro" id="IPR008242">
    <property type="entry name" value="Chor_mutase/pphenate_deHydtase"/>
</dbReference>
<dbReference type="EC" id="4.2.1.51" evidence="2"/>
<name>A0ABR4NWL8_9SACH</name>
<dbReference type="PANTHER" id="PTHR21022">
    <property type="entry name" value="PREPHENATE DEHYDRATASE P PROTEIN"/>
    <property type="match status" value="1"/>
</dbReference>
<dbReference type="SUPFAM" id="SSF55021">
    <property type="entry name" value="ACT-like"/>
    <property type="match status" value="1"/>
</dbReference>
<evidence type="ECO:0000256" key="6">
    <source>
        <dbReference type="ARBA" id="ARBA00023239"/>
    </source>
</evidence>
<keyword evidence="4" id="KW-0057">Aromatic amino acid biosynthesis</keyword>
<dbReference type="Gene3D" id="3.30.70.260">
    <property type="match status" value="1"/>
</dbReference>
<gene>
    <name evidence="8" type="ORF">RNJ44_05043</name>
</gene>
<evidence type="ECO:0000259" key="7">
    <source>
        <dbReference type="PROSITE" id="PS51171"/>
    </source>
</evidence>
<dbReference type="Proteomes" id="UP001623330">
    <property type="component" value="Unassembled WGS sequence"/>
</dbReference>
<protein>
    <recommendedName>
        <fullName evidence="2">prephenate dehydratase</fullName>
        <ecNumber evidence="2">4.2.1.51</ecNumber>
    </recommendedName>
</protein>
<proteinExistence type="predicted"/>
<dbReference type="Pfam" id="PF00800">
    <property type="entry name" value="PDT"/>
    <property type="match status" value="1"/>
</dbReference>
<evidence type="ECO:0000313" key="9">
    <source>
        <dbReference type="Proteomes" id="UP001623330"/>
    </source>
</evidence>
<evidence type="ECO:0000256" key="4">
    <source>
        <dbReference type="ARBA" id="ARBA00023141"/>
    </source>
</evidence>